<evidence type="ECO:0008006" key="4">
    <source>
        <dbReference type="Google" id="ProtNLM"/>
    </source>
</evidence>
<dbReference type="eggNOG" id="ENOG502T26W">
    <property type="taxonomic scope" value="Eukaryota"/>
</dbReference>
<evidence type="ECO:0000256" key="1">
    <source>
        <dbReference type="SAM" id="MobiDB-lite"/>
    </source>
</evidence>
<dbReference type="AlphaFoldDB" id="Q4N7B5"/>
<organism evidence="2 3">
    <name type="scientific">Theileria parva</name>
    <name type="common">East coast fever infection agent</name>
    <dbReference type="NCBI Taxonomy" id="5875"/>
    <lineage>
        <taxon>Eukaryota</taxon>
        <taxon>Sar</taxon>
        <taxon>Alveolata</taxon>
        <taxon>Apicomplexa</taxon>
        <taxon>Aconoidasida</taxon>
        <taxon>Piroplasmida</taxon>
        <taxon>Theileriidae</taxon>
        <taxon>Theileria</taxon>
    </lineage>
</organism>
<feature type="compositionally biased region" description="Polar residues" evidence="1">
    <location>
        <begin position="93"/>
        <end position="103"/>
    </location>
</feature>
<feature type="compositionally biased region" description="Polar residues" evidence="1">
    <location>
        <begin position="38"/>
        <end position="49"/>
    </location>
</feature>
<dbReference type="VEuPathDB" id="PiroplasmaDB:TpMuguga_01g00905"/>
<keyword evidence="3" id="KW-1185">Reference proteome</keyword>
<sequence>MPRNKKNNEKPMASFPNNFNKRGRKRLKVDLESHDDTASINTEPSSLFTEDSAKNEDKKLQDFTPVKSESDSTSFESKCDLKSEVSSKDNLKTELSTQQTVKSELSHEETVKSELSTKENVKSELLTKENLKSELSTKEKLKRDIMSVFKLSCGPANYKIDVDYFEEKFVLRTADTVLLLCQKLNLSLPTLLTALVYLQLYRNSSKSWITSTKFNHEKNGLNRRVVSKSDEQFLTASACVLLAWKYKEDEIGLLKSTRKLYDISTTVYKIIVSQNSKFTSTPSVSSWMLQDDGEEIKNLKSQILDRENQLLHSLDYFIGPIPLPDSLVGPYVRLFLVSVSNEFTELQSYAKKLQEVVRLLVIDIYKTQMCINYTPNELVAISIIKASCLLSFVDENFDIFKFNFEGDNFHQKSREIENKLEKFLSSVGDDGLE</sequence>
<accession>Q4N7B5</accession>
<dbReference type="EMBL" id="AAGK01000001">
    <property type="protein sequence ID" value="EAN34143.1"/>
    <property type="molecule type" value="Genomic_DNA"/>
</dbReference>
<gene>
    <name evidence="2" type="ordered locus">TP01_0905</name>
</gene>
<dbReference type="Gene3D" id="1.10.472.10">
    <property type="entry name" value="Cyclin-like"/>
    <property type="match status" value="1"/>
</dbReference>
<dbReference type="SUPFAM" id="SSF47954">
    <property type="entry name" value="Cyclin-like"/>
    <property type="match status" value="1"/>
</dbReference>
<evidence type="ECO:0000313" key="2">
    <source>
        <dbReference type="EMBL" id="EAN34143.1"/>
    </source>
</evidence>
<dbReference type="OMA" id="YKIDVDY"/>
<comment type="caution">
    <text evidence="2">The sequence shown here is derived from an EMBL/GenBank/DDBJ whole genome shotgun (WGS) entry which is preliminary data.</text>
</comment>
<dbReference type="Proteomes" id="UP000001949">
    <property type="component" value="Unassembled WGS sequence"/>
</dbReference>
<feature type="compositionally biased region" description="Basic and acidic residues" evidence="1">
    <location>
        <begin position="28"/>
        <end position="37"/>
    </location>
</feature>
<feature type="region of interest" description="Disordered" evidence="1">
    <location>
        <begin position="1"/>
        <end position="75"/>
    </location>
</feature>
<dbReference type="InParanoid" id="Q4N7B5"/>
<reference evidence="2 3" key="1">
    <citation type="journal article" date="2005" name="Science">
        <title>Genome sequence of Theileria parva, a bovine pathogen that transforms lymphocytes.</title>
        <authorList>
            <person name="Gardner M.J."/>
            <person name="Bishop R."/>
            <person name="Shah T."/>
            <person name="de Villiers E.P."/>
            <person name="Carlton J.M."/>
            <person name="Hall N."/>
            <person name="Ren Q."/>
            <person name="Paulsen I.T."/>
            <person name="Pain A."/>
            <person name="Berriman M."/>
            <person name="Wilson R.J.M."/>
            <person name="Sato S."/>
            <person name="Ralph S.A."/>
            <person name="Mann D.J."/>
            <person name="Xiong Z."/>
            <person name="Shallom S.J."/>
            <person name="Weidman J."/>
            <person name="Jiang L."/>
            <person name="Lynn J."/>
            <person name="Weaver B."/>
            <person name="Shoaibi A."/>
            <person name="Domingo A.R."/>
            <person name="Wasawo D."/>
            <person name="Crabtree J."/>
            <person name="Wortman J.R."/>
            <person name="Haas B."/>
            <person name="Angiuoli S.V."/>
            <person name="Creasy T.H."/>
            <person name="Lu C."/>
            <person name="Suh B."/>
            <person name="Silva J.C."/>
            <person name="Utterback T.R."/>
            <person name="Feldblyum T.V."/>
            <person name="Pertea M."/>
            <person name="Allen J."/>
            <person name="Nierman W.C."/>
            <person name="Taracha E.L.N."/>
            <person name="Salzberg S.L."/>
            <person name="White O.R."/>
            <person name="Fitzhugh H.A."/>
            <person name="Morzaria S."/>
            <person name="Venter J.C."/>
            <person name="Fraser C.M."/>
            <person name="Nene V."/>
        </authorList>
    </citation>
    <scope>NUCLEOTIDE SEQUENCE [LARGE SCALE GENOMIC DNA]</scope>
    <source>
        <strain evidence="2 3">Muguga</strain>
    </source>
</reference>
<proteinExistence type="predicted"/>
<dbReference type="FunCoup" id="Q4N7B5">
    <property type="interactions" value="10"/>
</dbReference>
<protein>
    <recommendedName>
        <fullName evidence="4">Cyclin N-terminal domain-containing protein</fullName>
    </recommendedName>
</protein>
<feature type="compositionally biased region" description="Basic and acidic residues" evidence="1">
    <location>
        <begin position="51"/>
        <end position="61"/>
    </location>
</feature>
<feature type="compositionally biased region" description="Basic and acidic residues" evidence="1">
    <location>
        <begin position="104"/>
        <end position="119"/>
    </location>
</feature>
<name>Q4N7B5_THEPA</name>
<dbReference type="GeneID" id="3503041"/>
<dbReference type="KEGG" id="tpv:TP01_0905"/>
<dbReference type="InterPro" id="IPR036915">
    <property type="entry name" value="Cyclin-like_sf"/>
</dbReference>
<feature type="region of interest" description="Disordered" evidence="1">
    <location>
        <begin position="88"/>
        <end position="119"/>
    </location>
</feature>
<evidence type="ECO:0000313" key="3">
    <source>
        <dbReference type="Proteomes" id="UP000001949"/>
    </source>
</evidence>